<evidence type="ECO:0000313" key="8">
    <source>
        <dbReference type="Proteomes" id="UP000228874"/>
    </source>
</evidence>
<accession>A0A2H9RDN2</accession>
<accession>A0A2H9MNT2</accession>
<accession>A0A2H9M3I4</accession>
<evidence type="ECO:0000313" key="6">
    <source>
        <dbReference type="EMBL" id="PJB04400.1"/>
    </source>
</evidence>
<dbReference type="Pfam" id="PF09845">
    <property type="entry name" value="OapC"/>
    <property type="match status" value="1"/>
</dbReference>
<dbReference type="EMBL" id="PFMG01000028">
    <property type="protein sequence ID" value="PIY99843.1"/>
    <property type="molecule type" value="Genomic_DNA"/>
</dbReference>
<evidence type="ECO:0000313" key="1">
    <source>
        <dbReference type="EMBL" id="PIN66425.1"/>
    </source>
</evidence>
<dbReference type="EMBL" id="PFFF01000034">
    <property type="protein sequence ID" value="PIV89684.1"/>
    <property type="molecule type" value="Genomic_DNA"/>
</dbReference>
<dbReference type="InterPro" id="IPR018645">
    <property type="entry name" value="OapC-like"/>
</dbReference>
<evidence type="ECO:0000313" key="7">
    <source>
        <dbReference type="EMBL" id="PJC01756.1"/>
    </source>
</evidence>
<gene>
    <name evidence="7" type="ORF">CO072_00135</name>
    <name evidence="6" type="ORF">CO124_00325</name>
    <name evidence="3" type="ORF">COS22_00285</name>
    <name evidence="2" type="ORF">COS45_00645</name>
    <name evidence="4" type="ORF">COW47_01490</name>
    <name evidence="1" type="ORF">COW69_02390</name>
    <name evidence="5" type="ORF">COY63_01360</name>
</gene>
<dbReference type="Proteomes" id="UP000231232">
    <property type="component" value="Unassembled WGS sequence"/>
</dbReference>
<dbReference type="Proteomes" id="UP000228888">
    <property type="component" value="Unassembled WGS sequence"/>
</dbReference>
<accession>A0A2H9P8P7</accession>
<evidence type="ECO:0000313" key="4">
    <source>
        <dbReference type="EMBL" id="PIV89684.1"/>
    </source>
</evidence>
<dbReference type="AlphaFoldDB" id="A0A2G9LIS9"/>
<dbReference type="Proteomes" id="UP000229789">
    <property type="component" value="Unassembled WGS sequence"/>
</dbReference>
<evidence type="ECO:0000313" key="10">
    <source>
        <dbReference type="Proteomes" id="UP000229789"/>
    </source>
</evidence>
<dbReference type="Proteomes" id="UP000228874">
    <property type="component" value="Unassembled WGS sequence"/>
</dbReference>
<dbReference type="EMBL" id="PFSX01000007">
    <property type="protein sequence ID" value="PJC01756.1"/>
    <property type="molecule type" value="Genomic_DNA"/>
</dbReference>
<evidence type="ECO:0000313" key="9">
    <source>
        <dbReference type="Proteomes" id="UP000228888"/>
    </source>
</evidence>
<dbReference type="EMBL" id="PFUW01000007">
    <property type="protein sequence ID" value="PJB04400.1"/>
    <property type="molecule type" value="Genomic_DNA"/>
</dbReference>
<name>A0A2G9LIS9_HUBC1</name>
<organism evidence="1 10">
    <name type="scientific">Huberarchaeum crystalense</name>
    <dbReference type="NCBI Taxonomy" id="2014257"/>
    <lineage>
        <taxon>Archaea</taxon>
        <taxon>Candidatus Huberarchaeota</taxon>
        <taxon>Candidatus Huberarchaeia</taxon>
        <taxon>Candidatus Huberarchaeales</taxon>
        <taxon>Candidatus Huberarchaeaceae</taxon>
        <taxon>Candidatus Huberarchaeum</taxon>
    </lineage>
</organism>
<dbReference type="Proteomes" id="UP000230477">
    <property type="component" value="Unassembled WGS sequence"/>
</dbReference>
<reference evidence="8 9" key="1">
    <citation type="submission" date="2017-09" db="EMBL/GenBank/DDBJ databases">
        <title>Depth-based differentiation of microbial function through sediment-hosted aquifers and enrichment of novel symbionts in the deep terrestrial subsurface.</title>
        <authorList>
            <person name="Probst A.J."/>
            <person name="Ladd B."/>
            <person name="Jarett J.K."/>
            <person name="Geller-Mcgrath D.E."/>
            <person name="Sieber C.M.K."/>
            <person name="Emerson J.B."/>
            <person name="Anantharaman K."/>
            <person name="Thomas B.C."/>
            <person name="Malmstrom R."/>
            <person name="Stieglmeier M."/>
            <person name="Klingl A."/>
            <person name="Woyke T."/>
            <person name="Ryan C.M."/>
            <person name="Banfield J.F."/>
        </authorList>
    </citation>
    <scope>NUCLEOTIDE SEQUENCE [LARGE SCALE GENOMIC DNA]</scope>
</reference>
<proteinExistence type="predicted"/>
<evidence type="ECO:0000313" key="3">
    <source>
        <dbReference type="EMBL" id="PIV46623.1"/>
    </source>
</evidence>
<protein>
    <recommendedName>
        <fullName evidence="11">Zn-ribbon containing protein</fullName>
    </recommendedName>
</protein>
<sequence length="125" mass="14487">MLYRCVRCGEIYKDSDVIVKGCEKCHNRFFILVREDESVDETDNIIKLSKDEKQEIEDSIKNIVGEKEVDKNIVVLDLESIRVSQPGKYKIDLIKLFKNEPLVLKTADGKYFIDVARALKPKTKH</sequence>
<dbReference type="EMBL" id="PCUF01000038">
    <property type="protein sequence ID" value="PIN66425.1"/>
    <property type="molecule type" value="Genomic_DNA"/>
</dbReference>
<accession>A0A2H9M811</accession>
<accession>A0A2G9LIS9</accession>
<dbReference type="EMBL" id="PEUT01000014">
    <property type="protein sequence ID" value="PIV13860.1"/>
    <property type="molecule type" value="Genomic_DNA"/>
</dbReference>
<accession>A0A2H9QSQ9</accession>
<dbReference type="Proteomes" id="UP000230713">
    <property type="component" value="Unassembled WGS sequence"/>
</dbReference>
<evidence type="ECO:0000313" key="5">
    <source>
        <dbReference type="EMBL" id="PIY99843.1"/>
    </source>
</evidence>
<comment type="caution">
    <text evidence="1">The sequence shown here is derived from an EMBL/GenBank/DDBJ whole genome shotgun (WGS) entry which is preliminary data.</text>
</comment>
<dbReference type="EMBL" id="PETW01000005">
    <property type="protein sequence ID" value="PIV46623.1"/>
    <property type="molecule type" value="Genomic_DNA"/>
</dbReference>
<evidence type="ECO:0000313" key="2">
    <source>
        <dbReference type="EMBL" id="PIV13860.1"/>
    </source>
</evidence>
<reference evidence="1 10" key="2">
    <citation type="submission" date="2017-09" db="EMBL/GenBank/DDBJ databases">
        <title>Depth-based differentiation of microbial function through sediment-hosted aquifers and enrichment of novel symbionts in the deep terrestrial subsurface.</title>
        <authorList>
            <person name="Probst A.J."/>
            <person name="Ladd B."/>
            <person name="Jarett J.K."/>
            <person name="Geller-Mcgrath D.E."/>
            <person name="Sieber C.M."/>
            <person name="Emerson J.B."/>
            <person name="Anantharaman K."/>
            <person name="Thomas B.C."/>
            <person name="Malmstrom R."/>
            <person name="Stieglmeier M."/>
            <person name="Klingl A."/>
            <person name="Woyke T."/>
            <person name="Ryan C.M."/>
            <person name="Banfield J.F."/>
        </authorList>
    </citation>
    <scope>NUCLEOTIDE SEQUENCE [LARGE SCALE GENOMIC DNA]</scope>
    <source>
        <strain evidence="3">CG02_land_8_20_14_3_00_31_209</strain>
        <strain evidence="2">CG03_land_8_20_14_0_80_31_114</strain>
        <strain evidence="4">CG17_big_fil_post_rev_8_21_14_2_50_31_73</strain>
        <strain evidence="1">CG18_big_fil_WC_8_21_14_2_50_31_19</strain>
        <strain evidence="5">CG_4_10_14_0_8_um_filter_31_133</strain>
        <strain evidence="7">CG_4_9_14_0_8_um_filter_31_21</strain>
        <strain evidence="6">CG_4_9_14_3_um_filter_31_125</strain>
    </source>
</reference>
<evidence type="ECO:0008006" key="11">
    <source>
        <dbReference type="Google" id="ProtNLM"/>
    </source>
</evidence>
<dbReference type="Proteomes" id="UP000228989">
    <property type="component" value="Unassembled WGS sequence"/>
</dbReference>